<dbReference type="AlphaFoldDB" id="A0AA96Y6U1"/>
<dbReference type="SUPFAM" id="SSF111369">
    <property type="entry name" value="HlyD-like secretion proteins"/>
    <property type="match status" value="2"/>
</dbReference>
<proteinExistence type="predicted"/>
<dbReference type="PANTHER" id="PTHR32347">
    <property type="entry name" value="EFFLUX SYSTEM COMPONENT YKNX-RELATED"/>
    <property type="match status" value="1"/>
</dbReference>
<dbReference type="Gene3D" id="2.40.30.170">
    <property type="match status" value="1"/>
</dbReference>
<name>A0AA96Y6U1_9CYAN</name>
<sequence>MVSEKRKVGQRGWGWAIAAGVAALGLLGLGVAQIVASRRAASEAELTEVPAPTRVEVVALGRLEPRGEVVRVGGPTGERIQRLEVRQGDIVQTGTVLAYLESYDERRAQRDVAAAQLAEAEQRLRATTTFAQAQVREAQSQAERIQSPAQFELQAQQALVRELEADLAQKSQDLRRFEDLYAQGAISQQERDRQRSTARQAEEKLNNARANLVRLEADLQASLRSAQATVQAQEANLPLSQVQVAVESARQNLNLAEAQLERTIIRAPQAGRILRILTLAGEAIGQDGSVLDMGDTSQMFVVAEVYETDVGLVRVGQPAMITSRNGAFDETLSGRVAEIGWQVFKNNVLDDDPAANADARVVEVKVQLDDGRPVEALTNLQVDVRIDVR</sequence>
<dbReference type="RefSeq" id="WP_316787989.1">
    <property type="nucleotide sequence ID" value="NZ_CP053540.1"/>
</dbReference>
<feature type="transmembrane region" description="Helical" evidence="4">
    <location>
        <begin position="12"/>
        <end position="36"/>
    </location>
</feature>
<dbReference type="PANTHER" id="PTHR32347:SF27">
    <property type="entry name" value="RND EFFLUX PUMP MEMBRANE FUSION PROTEIN BARREL-SANDWICH DOMAIN-CONTAINING PROTEIN"/>
    <property type="match status" value="1"/>
</dbReference>
<dbReference type="EMBL" id="CP053540">
    <property type="protein sequence ID" value="WOB44759.1"/>
    <property type="molecule type" value="Genomic_DNA"/>
</dbReference>
<organism evidence="5">
    <name type="scientific">Thermoleptolyngbya oregonensis NK1-22</name>
    <dbReference type="NCBI Taxonomy" id="2547457"/>
    <lineage>
        <taxon>Bacteria</taxon>
        <taxon>Bacillati</taxon>
        <taxon>Cyanobacteriota</taxon>
        <taxon>Cyanophyceae</taxon>
        <taxon>Oculatellales</taxon>
        <taxon>Oculatellaceae</taxon>
        <taxon>Thermoleptolyngbya</taxon>
    </lineage>
</organism>
<keyword evidence="4" id="KW-1133">Transmembrane helix</keyword>
<keyword evidence="4" id="KW-0472">Membrane</keyword>
<evidence type="ECO:0000256" key="2">
    <source>
        <dbReference type="ARBA" id="ARBA00023054"/>
    </source>
</evidence>
<dbReference type="Gene3D" id="1.10.287.470">
    <property type="entry name" value="Helix hairpin bin"/>
    <property type="match status" value="1"/>
</dbReference>
<dbReference type="NCBIfam" id="TIGR02971">
    <property type="entry name" value="heterocyst_DevB"/>
    <property type="match status" value="1"/>
</dbReference>
<evidence type="ECO:0000256" key="4">
    <source>
        <dbReference type="SAM" id="Phobius"/>
    </source>
</evidence>
<evidence type="ECO:0000313" key="5">
    <source>
        <dbReference type="EMBL" id="WOB44759.1"/>
    </source>
</evidence>
<evidence type="ECO:0000256" key="1">
    <source>
        <dbReference type="ARBA" id="ARBA00004196"/>
    </source>
</evidence>
<reference evidence="5" key="1">
    <citation type="submission" date="2020-05" db="EMBL/GenBank/DDBJ databases">
        <authorList>
            <person name="Zhu T."/>
            <person name="Keshari N."/>
            <person name="Lu X."/>
        </authorList>
    </citation>
    <scope>NUCLEOTIDE SEQUENCE</scope>
    <source>
        <strain evidence="5">NK1-22</strain>
    </source>
</reference>
<keyword evidence="2 3" id="KW-0175">Coiled coil</keyword>
<dbReference type="InterPro" id="IPR014315">
    <property type="entry name" value="ABC_heterocyst_DevB"/>
</dbReference>
<accession>A0AA96Y6U1</accession>
<evidence type="ECO:0000256" key="3">
    <source>
        <dbReference type="SAM" id="Coils"/>
    </source>
</evidence>
<protein>
    <submittedName>
        <fullName evidence="5">HlyD family efflux transporter periplasmic adaptor subunit</fullName>
    </submittedName>
</protein>
<feature type="coiled-coil region" evidence="3">
    <location>
        <begin position="153"/>
        <end position="266"/>
    </location>
</feature>
<keyword evidence="4" id="KW-0812">Transmembrane</keyword>
<dbReference type="KEGG" id="tog:HNI00_17575"/>
<comment type="subcellular location">
    <subcellularLocation>
        <location evidence="1">Cell envelope</location>
    </subcellularLocation>
</comment>
<gene>
    <name evidence="5" type="ORF">HNI00_17575</name>
</gene>
<dbReference type="GO" id="GO:0030313">
    <property type="term" value="C:cell envelope"/>
    <property type="evidence" value="ECO:0007669"/>
    <property type="project" value="UniProtKB-SubCell"/>
</dbReference>
<dbReference type="Gene3D" id="2.40.50.100">
    <property type="match status" value="1"/>
</dbReference>
<dbReference type="InterPro" id="IPR050465">
    <property type="entry name" value="UPF0194_transport"/>
</dbReference>